<gene>
    <name evidence="3" type="primary">LOC111451255</name>
</gene>
<dbReference type="PANTHER" id="PTHR11005">
    <property type="entry name" value="LYSOSOMAL ACID LIPASE-RELATED"/>
    <property type="match status" value="1"/>
</dbReference>
<dbReference type="AlphaFoldDB" id="A0A6J1G6P4"/>
<dbReference type="RefSeq" id="XP_022947370.1">
    <property type="nucleotide sequence ID" value="XM_023091602.1"/>
</dbReference>
<dbReference type="Pfam" id="PF04083">
    <property type="entry name" value="Abhydro_lipase"/>
    <property type="match status" value="1"/>
</dbReference>
<dbReference type="SUPFAM" id="SSF53474">
    <property type="entry name" value="alpha/beta-Hydrolases"/>
    <property type="match status" value="1"/>
</dbReference>
<dbReference type="KEGG" id="cmos:111451255"/>
<dbReference type="InterPro" id="IPR006693">
    <property type="entry name" value="AB_hydrolase_lipase"/>
</dbReference>
<keyword evidence="2" id="KW-1185">Reference proteome</keyword>
<accession>A0A6J1G6P4</accession>
<dbReference type="Proteomes" id="UP000504609">
    <property type="component" value="Unplaced"/>
</dbReference>
<dbReference type="Gene3D" id="3.40.50.1820">
    <property type="entry name" value="alpha/beta hydrolase"/>
    <property type="match status" value="1"/>
</dbReference>
<evidence type="ECO:0000313" key="2">
    <source>
        <dbReference type="Proteomes" id="UP000504609"/>
    </source>
</evidence>
<name>A0A6J1G6P4_CUCMO</name>
<reference evidence="3" key="1">
    <citation type="submission" date="2025-08" db="UniProtKB">
        <authorList>
            <consortium name="RefSeq"/>
        </authorList>
    </citation>
    <scope>IDENTIFICATION</scope>
    <source>
        <tissue evidence="3">Young leaves</tissue>
    </source>
</reference>
<dbReference type="GeneID" id="111451255"/>
<dbReference type="FunFam" id="3.40.50.1820:FF:000126">
    <property type="entry name" value="Lipase"/>
    <property type="match status" value="1"/>
</dbReference>
<dbReference type="GO" id="GO:0006629">
    <property type="term" value="P:lipid metabolic process"/>
    <property type="evidence" value="ECO:0007669"/>
    <property type="project" value="InterPro"/>
</dbReference>
<organism evidence="2 3">
    <name type="scientific">Cucurbita moschata</name>
    <name type="common">Winter crookneck squash</name>
    <name type="synonym">Cucurbita pepo var. moschata</name>
    <dbReference type="NCBI Taxonomy" id="3662"/>
    <lineage>
        <taxon>Eukaryota</taxon>
        <taxon>Viridiplantae</taxon>
        <taxon>Streptophyta</taxon>
        <taxon>Embryophyta</taxon>
        <taxon>Tracheophyta</taxon>
        <taxon>Spermatophyta</taxon>
        <taxon>Magnoliopsida</taxon>
        <taxon>eudicotyledons</taxon>
        <taxon>Gunneridae</taxon>
        <taxon>Pentapetalae</taxon>
        <taxon>rosids</taxon>
        <taxon>fabids</taxon>
        <taxon>Cucurbitales</taxon>
        <taxon>Cucurbitaceae</taxon>
        <taxon>Cucurbiteae</taxon>
        <taxon>Cucurbita</taxon>
    </lineage>
</organism>
<sequence>MQRLKASGTSIIRSIAVPRLKRKAVNSLTAVQDTFYSTKDVFERHRVVFTVGTSIASVATAWFGYTLRHYHDVQVDKRLESIEEAMRKKHQLEHSEVAKAVNVGKISTPACFATAGTSLIIGYCLGWRGGKRYANKQFRREQMKLLGEAKPRWQLLTRVITNDGFILSMQRIPSGGRTSSANGPPVLLQHGLLMDAATWLLLPPESSLAFVLADKGFDVWLANTRGTKFSQGHTSLGPDDPGFWDWSWDELVAFDLPATLQYVHNRTGQNMHYVGHSLGTLIALAAFSKHQLLDMLISAALISPIAHLGDVTSPIARNAADNFLGEVLFWLGVKEFDPRGKAAVQLLVEVCAKPGVDCINLLTSFTGQNCCLNPSVSQNFLIHEPQPTATKNMIHLSQMIRSGTIAMYDYVDVIENIKHYGQSTPPTYNMTSIPNDFPLFLSYGGADALSDVNDVQLLLDNFKDHDGDKLVVQFREDYAHADFVMGENAKQVVYDPLIAFFMLQ</sequence>
<evidence type="ECO:0000259" key="1">
    <source>
        <dbReference type="Pfam" id="PF04083"/>
    </source>
</evidence>
<protein>
    <submittedName>
        <fullName evidence="3">Triacylglycerol lipase 2-like</fullName>
    </submittedName>
</protein>
<dbReference type="InterPro" id="IPR029058">
    <property type="entry name" value="AB_hydrolase_fold"/>
</dbReference>
<evidence type="ECO:0000313" key="3">
    <source>
        <dbReference type="RefSeq" id="XP_022947370.1"/>
    </source>
</evidence>
<proteinExistence type="predicted"/>
<feature type="domain" description="Partial AB-hydrolase lipase" evidence="1">
    <location>
        <begin position="158"/>
        <end position="201"/>
    </location>
</feature>